<dbReference type="SUPFAM" id="SSF56112">
    <property type="entry name" value="Protein kinase-like (PK-like)"/>
    <property type="match status" value="1"/>
</dbReference>
<gene>
    <name evidence="3" type="ORF">GSI_09976</name>
</gene>
<dbReference type="Proteomes" id="UP000230002">
    <property type="component" value="Unassembled WGS sequence"/>
</dbReference>
<dbReference type="PANTHER" id="PTHR38248:SF2">
    <property type="entry name" value="FUNK1 11"/>
    <property type="match status" value="1"/>
</dbReference>
<dbReference type="Pfam" id="PF17667">
    <property type="entry name" value="Pkinase_fungal"/>
    <property type="match status" value="1"/>
</dbReference>
<feature type="compositionally biased region" description="Low complexity" evidence="1">
    <location>
        <begin position="508"/>
        <end position="525"/>
    </location>
</feature>
<feature type="compositionally biased region" description="Polar residues" evidence="1">
    <location>
        <begin position="872"/>
        <end position="891"/>
    </location>
</feature>
<comment type="caution">
    <text evidence="3">The sequence shown here is derived from an EMBL/GenBank/DDBJ whole genome shotgun (WGS) entry which is preliminary data.</text>
</comment>
<dbReference type="AlphaFoldDB" id="A0A2G8S2F9"/>
<evidence type="ECO:0000259" key="2">
    <source>
        <dbReference type="Pfam" id="PF17667"/>
    </source>
</evidence>
<feature type="region of interest" description="Disordered" evidence="1">
    <location>
        <begin position="861"/>
        <end position="891"/>
    </location>
</feature>
<dbReference type="InterPro" id="IPR008266">
    <property type="entry name" value="Tyr_kinase_AS"/>
</dbReference>
<organism evidence="3 4">
    <name type="scientific">Ganoderma sinense ZZ0214-1</name>
    <dbReference type="NCBI Taxonomy" id="1077348"/>
    <lineage>
        <taxon>Eukaryota</taxon>
        <taxon>Fungi</taxon>
        <taxon>Dikarya</taxon>
        <taxon>Basidiomycota</taxon>
        <taxon>Agaricomycotina</taxon>
        <taxon>Agaricomycetes</taxon>
        <taxon>Polyporales</taxon>
        <taxon>Polyporaceae</taxon>
        <taxon>Ganoderma</taxon>
    </lineage>
</organism>
<name>A0A2G8S2F9_9APHY</name>
<accession>A0A2G8S2F9</accession>
<proteinExistence type="predicted"/>
<dbReference type="GO" id="GO:0004672">
    <property type="term" value="F:protein kinase activity"/>
    <property type="evidence" value="ECO:0007669"/>
    <property type="project" value="InterPro"/>
</dbReference>
<feature type="compositionally biased region" description="Polar residues" evidence="1">
    <location>
        <begin position="530"/>
        <end position="541"/>
    </location>
</feature>
<dbReference type="EMBL" id="AYKW01000032">
    <property type="protein sequence ID" value="PIL27941.1"/>
    <property type="molecule type" value="Genomic_DNA"/>
</dbReference>
<keyword evidence="4" id="KW-1185">Reference proteome</keyword>
<reference evidence="3 4" key="1">
    <citation type="journal article" date="2015" name="Sci. Rep.">
        <title>Chromosome-level genome map provides insights into diverse defense mechanisms in the medicinal fungus Ganoderma sinense.</title>
        <authorList>
            <person name="Zhu Y."/>
            <person name="Xu J."/>
            <person name="Sun C."/>
            <person name="Zhou S."/>
            <person name="Xu H."/>
            <person name="Nelson D.R."/>
            <person name="Qian J."/>
            <person name="Song J."/>
            <person name="Luo H."/>
            <person name="Xiang L."/>
            <person name="Li Y."/>
            <person name="Xu Z."/>
            <person name="Ji A."/>
            <person name="Wang L."/>
            <person name="Lu S."/>
            <person name="Hayward A."/>
            <person name="Sun W."/>
            <person name="Li X."/>
            <person name="Schwartz D.C."/>
            <person name="Wang Y."/>
            <person name="Chen S."/>
        </authorList>
    </citation>
    <scope>NUCLEOTIDE SEQUENCE [LARGE SCALE GENOMIC DNA]</scope>
    <source>
        <strain evidence="3 4">ZZ0214-1</strain>
    </source>
</reference>
<dbReference type="Gene3D" id="1.10.510.10">
    <property type="entry name" value="Transferase(Phosphotransferase) domain 1"/>
    <property type="match status" value="1"/>
</dbReference>
<feature type="region of interest" description="Disordered" evidence="1">
    <location>
        <begin position="826"/>
        <end position="849"/>
    </location>
</feature>
<protein>
    <recommendedName>
        <fullName evidence="2">Fungal-type protein kinase domain-containing protein</fullName>
    </recommendedName>
</protein>
<dbReference type="PANTHER" id="PTHR38248">
    <property type="entry name" value="FUNK1 6"/>
    <property type="match status" value="1"/>
</dbReference>
<evidence type="ECO:0000313" key="4">
    <source>
        <dbReference type="Proteomes" id="UP000230002"/>
    </source>
</evidence>
<dbReference type="InterPro" id="IPR040976">
    <property type="entry name" value="Pkinase_fungal"/>
</dbReference>
<feature type="compositionally biased region" description="Polar residues" evidence="1">
    <location>
        <begin position="826"/>
        <end position="844"/>
    </location>
</feature>
<evidence type="ECO:0000313" key="3">
    <source>
        <dbReference type="EMBL" id="PIL27941.1"/>
    </source>
</evidence>
<sequence>MVAHKYPQREGVHSSPANVQHYQIRSHARNNPHLSLPSRAETDRYHMMSDAPHTTVPLLFDNMMKTYLPSVDPEEFDAVYSTEMIKRIHDTFSTAVGLSGKGKKDDLIKEKIISQAWHDVHKNETLCPGYLLNISETKADGTDTKKYRIDGAFKLIPETDEELVDEGRPNYMLGDLGIEFKRGGTENDAWDSRAKKDMEADAYTRTGVRGQLMSYGERFFFFQHRTGLFMLLVNGDEFRVVCWDRSGCIVTEALNYTDTTDHTKKLLQFFYAFSKATPAQRGVDTTATRLSKDSCGWQWMQKVAAVHPQDIDHADGTVVPAIPPGFIVKPTRTAPRSPLFATNLLTDDPAATTGFGDLSSSKATDAIIPVFKYVRDFFRESVTGTWLPYRLKVCGHDYLVSEPTFGPHGLVGRGTRGYVALEWETQRLVFLKDAWRPFYDGVAQEGETLAKLNCAEVSSVPTLICHEDVGGPGAQETEASQYSSTGEKKRDVFGSRPIAPIPGLCQKASRSGSSTASRTRQSSRSDGAPQAQTSSGSNGKQSAKAADVKGTSQGPGGRSGKRPRPEDTVPVVPKDGLGLRHLTHYRMVVAEVCLSSTDIMSTEQLVQIIWNCMSGHKDAVVKCGILHRDVSAGNILIRPEVVCVNAEAGGSESVVFWLGVLSDWELAKALPKDDASISLGVRQPHRTGTWYYMSVYSSKYPGRPLSVADELESFLHVLIYLAVRFLRTGSLNVWTFIDNYFEGFQLDVDDRVTCGSLKETIIQTGSLLWGEAPIRFLTEPMSAGDRDALSQEVLSPLNEIIENYLAFFKARYTVLEYERQVKNAQQKPLPSLESTITASTPSSTEETRNRELRHALYQAKGYAVPAKKNPNPDGSSAPTPNKAQLEKPSQSVYDTAAQLATHDAILDMLAGEVYTRVWPKGDYAGDQLVGYVPRALQSTAKRARIHLQSTMKLIPEGEEVPERPQATS</sequence>
<feature type="region of interest" description="Disordered" evidence="1">
    <location>
        <begin position="468"/>
        <end position="575"/>
    </location>
</feature>
<feature type="domain" description="Fungal-type protein kinase" evidence="2">
    <location>
        <begin position="398"/>
        <end position="721"/>
    </location>
</feature>
<dbReference type="PROSITE" id="PS00109">
    <property type="entry name" value="PROTEIN_KINASE_TYR"/>
    <property type="match status" value="1"/>
</dbReference>
<dbReference type="InterPro" id="IPR011009">
    <property type="entry name" value="Kinase-like_dom_sf"/>
</dbReference>
<evidence type="ECO:0000256" key="1">
    <source>
        <dbReference type="SAM" id="MobiDB-lite"/>
    </source>
</evidence>
<dbReference type="OrthoDB" id="2757515at2759"/>